<keyword evidence="6" id="KW-1185">Reference proteome</keyword>
<dbReference type="GeneTree" id="ENSGT00940000162556"/>
<dbReference type="Ensembl" id="ENSOMET00000032515.1">
    <property type="protein sequence ID" value="ENSOMEP00000011958.1"/>
    <property type="gene ID" value="ENSOMEG00000013307.1"/>
</dbReference>
<dbReference type="Gene3D" id="3.40.50.300">
    <property type="entry name" value="P-loop containing nucleotide triphosphate hydrolases"/>
    <property type="match status" value="3"/>
</dbReference>
<dbReference type="Pfam" id="PF04548">
    <property type="entry name" value="AIG1"/>
    <property type="match status" value="3"/>
</dbReference>
<proteinExistence type="inferred from homology"/>
<organism evidence="5 6">
    <name type="scientific">Oryzias melastigma</name>
    <name type="common">Marine medaka</name>
    <dbReference type="NCBI Taxonomy" id="30732"/>
    <lineage>
        <taxon>Eukaryota</taxon>
        <taxon>Metazoa</taxon>
        <taxon>Chordata</taxon>
        <taxon>Craniata</taxon>
        <taxon>Vertebrata</taxon>
        <taxon>Euteleostomi</taxon>
        <taxon>Actinopterygii</taxon>
        <taxon>Neopterygii</taxon>
        <taxon>Teleostei</taxon>
        <taxon>Neoteleostei</taxon>
        <taxon>Acanthomorphata</taxon>
        <taxon>Ovalentaria</taxon>
        <taxon>Atherinomorphae</taxon>
        <taxon>Beloniformes</taxon>
        <taxon>Adrianichthyidae</taxon>
        <taxon>Oryziinae</taxon>
        <taxon>Oryzias</taxon>
    </lineage>
</organism>
<comment type="similarity">
    <text evidence="1">Belongs to the TRAFAC class TrmE-Era-EngA-EngB-Septin-like GTPase superfamily. AIG1/Toc34/Toc159-like paraseptin GTPase family. IAN subfamily.</text>
</comment>
<name>A0A3B3C3Q9_ORYME</name>
<evidence type="ECO:0000313" key="5">
    <source>
        <dbReference type="Ensembl" id="ENSOMEP00000011958.1"/>
    </source>
</evidence>
<dbReference type="OMA" id="WHYPLED"/>
<sequence length="676" mass="76784">MQPSSKQSSPASSPLPARSGANILAGIKASASGTEPGVMLGSRLKIVLIGGRTLKKGSKSSTGNFILGQNVFDTSSRTAQSTARQREVHGRLVTVVDTPGWWWHYPLEDTPELDQIEIQNSVHLCPPGPHTFLLVICVEFDFPLIFKSFLKEHLELFNADVLKHTIVLFTAFSLYREENIQHFIEEFPSVQQILQQCGNRKHFLHISDSADRIQVLELFRKIEELVTNNLNNPYSVDETQGIILTQKLQSFSGLSDFISKTSNMCGKNPPDHLKLVIVGPQRSGKSSAGNIILGKDVFDVNENWDCPRTTQCEIGHSVFVDRRLTVVDSPGWFYRQTLQDTNEMDKLEIENSLYMCPPGPHAVLLVIELGTAVNATYQRSVQDHMSLFGDDVWKHTIILFTMSDWLGVKTVEERIESDEGLQWLVNKCENRYHILNNLEGNNREQVKVLLEKIEEMWAENDDPYYEVDQRRAAEMETLREDLRVVLLGQKGSGKSAVHNSLTCKDNEDQRVSVKHQGDFDGVKVSVVEAPGWYKDTKAPDWLKHEVHRSVSMCDPGPHTFLLVVPVCNSFIENDHKEFVELLKPFTEKVWAHCMVLFTWGEWLGKRSIEDHIVREGKALQELLAKCDNRYHVFNLDYSNNPAPVKDLLQKVIDISTRNNHHRTPPLKSMLRPCSKT</sequence>
<dbReference type="FunFam" id="3.40.50.300:FF:001809">
    <property type="entry name" value="Si:ch1073-365p7.2"/>
    <property type="match status" value="1"/>
</dbReference>
<evidence type="ECO:0000313" key="6">
    <source>
        <dbReference type="Proteomes" id="UP000261560"/>
    </source>
</evidence>
<dbReference type="PANTHER" id="PTHR10903:SF107">
    <property type="entry name" value="GTPASE IMAP FAMILY MEMBER 4-LIKE-RELATED"/>
    <property type="match status" value="1"/>
</dbReference>
<evidence type="ECO:0000256" key="2">
    <source>
        <dbReference type="ARBA" id="ARBA00022741"/>
    </source>
</evidence>
<dbReference type="PANTHER" id="PTHR10903">
    <property type="entry name" value="GTPASE, IMAP FAMILY MEMBER-RELATED"/>
    <property type="match status" value="1"/>
</dbReference>
<dbReference type="AlphaFoldDB" id="A0A3B3C3Q9"/>
<accession>A0A3B3C3Q9</accession>
<dbReference type="InterPro" id="IPR027417">
    <property type="entry name" value="P-loop_NTPase"/>
</dbReference>
<protein>
    <recommendedName>
        <fullName evidence="4">AIG1-type G domain-containing protein</fullName>
    </recommendedName>
</protein>
<dbReference type="SUPFAM" id="SSF52540">
    <property type="entry name" value="P-loop containing nucleoside triphosphate hydrolases"/>
    <property type="match status" value="3"/>
</dbReference>
<dbReference type="InterPro" id="IPR045058">
    <property type="entry name" value="GIMA/IAN/Toc"/>
</dbReference>
<keyword evidence="2" id="KW-0547">Nucleotide-binding</keyword>
<dbReference type="GO" id="GO:0005525">
    <property type="term" value="F:GTP binding"/>
    <property type="evidence" value="ECO:0007669"/>
    <property type="project" value="UniProtKB-KW"/>
</dbReference>
<reference evidence="5" key="1">
    <citation type="submission" date="2025-08" db="UniProtKB">
        <authorList>
            <consortium name="Ensembl"/>
        </authorList>
    </citation>
    <scope>IDENTIFICATION</scope>
</reference>
<reference evidence="5" key="2">
    <citation type="submission" date="2025-09" db="UniProtKB">
        <authorList>
            <consortium name="Ensembl"/>
        </authorList>
    </citation>
    <scope>IDENTIFICATION</scope>
</reference>
<feature type="domain" description="AIG1-type G" evidence="4">
    <location>
        <begin position="270"/>
        <end position="474"/>
    </location>
</feature>
<keyword evidence="3" id="KW-0342">GTP-binding</keyword>
<dbReference type="PROSITE" id="PS51720">
    <property type="entry name" value="G_AIG1"/>
    <property type="match status" value="2"/>
</dbReference>
<evidence type="ECO:0000259" key="4">
    <source>
        <dbReference type="PROSITE" id="PS51720"/>
    </source>
</evidence>
<evidence type="ECO:0000256" key="1">
    <source>
        <dbReference type="ARBA" id="ARBA00008535"/>
    </source>
</evidence>
<dbReference type="InterPro" id="IPR006703">
    <property type="entry name" value="G_AIG1"/>
</dbReference>
<dbReference type="Proteomes" id="UP000261560">
    <property type="component" value="Unplaced"/>
</dbReference>
<evidence type="ECO:0000256" key="3">
    <source>
        <dbReference type="ARBA" id="ARBA00023134"/>
    </source>
</evidence>
<feature type="domain" description="AIG1-type G" evidence="4">
    <location>
        <begin position="479"/>
        <end position="671"/>
    </location>
</feature>
<dbReference type="PaxDb" id="30732-ENSOMEP00000011958"/>